<evidence type="ECO:0000256" key="1">
    <source>
        <dbReference type="SAM" id="MobiDB-lite"/>
    </source>
</evidence>
<reference evidence="7" key="6">
    <citation type="submission" date="2020-05" db="EMBL/GenBank/DDBJ databases">
        <title>Complete genome sequence of Bradyrhizobium diazoefficiens XF5 isolated from soybean nodule.</title>
        <authorList>
            <person name="Noda R."/>
            <person name="Kakizaki K."/>
            <person name="Minamisawa K."/>
        </authorList>
    </citation>
    <scope>NUCLEOTIDE SEQUENCE</scope>
    <source>
        <strain evidence="7">XF5</strain>
    </source>
</reference>
<evidence type="ECO:0000313" key="4">
    <source>
        <dbReference type="EMBL" id="BCE32281.1"/>
    </source>
</evidence>
<dbReference type="EMBL" id="AP023091">
    <property type="protein sequence ID" value="BCE23569.1"/>
    <property type="molecule type" value="Genomic_DNA"/>
</dbReference>
<keyword evidence="2" id="KW-0472">Membrane</keyword>
<feature type="region of interest" description="Disordered" evidence="1">
    <location>
        <begin position="1"/>
        <end position="29"/>
    </location>
</feature>
<organism evidence="10">
    <name type="scientific">Bradyrhizobium diazoefficiens</name>
    <dbReference type="NCBI Taxonomy" id="1355477"/>
    <lineage>
        <taxon>Bacteria</taxon>
        <taxon>Pseudomonadati</taxon>
        <taxon>Pseudomonadota</taxon>
        <taxon>Alphaproteobacteria</taxon>
        <taxon>Hyphomicrobiales</taxon>
        <taxon>Nitrobacteraceae</taxon>
        <taxon>Bradyrhizobium</taxon>
    </lineage>
</organism>
<evidence type="ECO:0000256" key="2">
    <source>
        <dbReference type="SAM" id="Phobius"/>
    </source>
</evidence>
<reference evidence="10" key="9">
    <citation type="submission" date="2020-05" db="EMBL/GenBank/DDBJ databases">
        <title>Complete genome sequence of Bradyrhizobium diazoefficiens XF9 isolated from soybean nodule.</title>
        <authorList>
            <person name="Noda R."/>
            <person name="Kakizaki K."/>
            <person name="Minamisawa K."/>
        </authorList>
    </citation>
    <scope>NUCLEOTIDE SEQUENCE</scope>
    <source>
        <strain evidence="10">XF9</strain>
    </source>
</reference>
<dbReference type="EMBL" id="AP023093">
    <property type="protein sequence ID" value="BCE41064.1"/>
    <property type="molecule type" value="Genomic_DNA"/>
</dbReference>
<evidence type="ECO:0000313" key="8">
    <source>
        <dbReference type="EMBL" id="BCE67296.1"/>
    </source>
</evidence>
<reference evidence="3" key="1">
    <citation type="submission" date="2020-05" db="EMBL/GenBank/DDBJ databases">
        <title>Complete genome sequence of Bradyrhizobium diazoefficiens XF1 isolated from soybean nodule.</title>
        <authorList>
            <person name="Noda R."/>
            <person name="Kakizaki K."/>
            <person name="Minamisawa K."/>
        </authorList>
    </citation>
    <scope>NUCLEOTIDE SEQUENCE</scope>
    <source>
        <strain evidence="3">XF1</strain>
    </source>
</reference>
<accession>A0A810C5Y3</accession>
<name>A0A810C5Y3_9BRAD</name>
<evidence type="ECO:0000313" key="11">
    <source>
        <dbReference type="EMBL" id="BCE93338.1"/>
    </source>
</evidence>
<sequence>MPDGGIEARAGESRRLAPHRSQFGHPIATLEPQPQARFRKVRCCHGGNVARRQRGGIMDNVERSFAAATAIGFVVLVIGIGLLALM</sequence>
<dbReference type="AlphaFoldDB" id="A0A810C5Y3"/>
<reference evidence="9" key="8">
    <citation type="submission" date="2020-05" db="EMBL/GenBank/DDBJ databases">
        <title>Complete genome sequence of Bradyrhizobium diazoefficiens XF8 isolated from soybean nodule.</title>
        <authorList>
            <person name="Noda R."/>
            <person name="Kakizaki K."/>
            <person name="Minamisawa K."/>
        </authorList>
    </citation>
    <scope>NUCLEOTIDE SEQUENCE</scope>
    <source>
        <strain evidence="9">XF8</strain>
    </source>
</reference>
<proteinExistence type="predicted"/>
<keyword evidence="2" id="KW-0812">Transmembrane</keyword>
<evidence type="ECO:0000313" key="9">
    <source>
        <dbReference type="EMBL" id="BCE75920.1"/>
    </source>
</evidence>
<dbReference type="EMBL" id="AP023094">
    <property type="protein sequence ID" value="BCE49829.1"/>
    <property type="molecule type" value="Genomic_DNA"/>
</dbReference>
<protein>
    <submittedName>
        <fullName evidence="10">Uncharacterized protein</fullName>
    </submittedName>
</protein>
<reference evidence="5" key="4">
    <citation type="submission" date="2020-05" db="EMBL/GenBank/DDBJ databases">
        <title>Complete genome sequence of Bradyrhizobium diazoefficiens XF3 isolated from soybean nodule.</title>
        <authorList>
            <person name="Noda R."/>
            <person name="Kakizaki K."/>
            <person name="Minamisawa K."/>
        </authorList>
    </citation>
    <scope>NUCLEOTIDE SEQUENCE</scope>
    <source>
        <strain evidence="5">XF3</strain>
    </source>
</reference>
<dbReference type="EMBL" id="AP023092">
    <property type="protein sequence ID" value="BCE32281.1"/>
    <property type="molecule type" value="Genomic_DNA"/>
</dbReference>
<dbReference type="EMBL" id="AP023097">
    <property type="protein sequence ID" value="BCE75920.1"/>
    <property type="molecule type" value="Genomic_DNA"/>
</dbReference>
<dbReference type="EMBL" id="AP023095">
    <property type="protein sequence ID" value="BCE58617.1"/>
    <property type="molecule type" value="Genomic_DNA"/>
</dbReference>
<reference evidence="4" key="3">
    <citation type="submission" date="2020-05" db="EMBL/GenBank/DDBJ databases">
        <title>Complete genome sequence of Bradyrhizobium diazoefficiens XF2 isolated from soybean nodule.</title>
        <authorList>
            <person name="Noda R."/>
            <person name="Kakizaki K."/>
            <person name="Minamisawa K."/>
        </authorList>
    </citation>
    <scope>NUCLEOTIDE SEQUENCE</scope>
    <source>
        <strain evidence="4">XF2</strain>
    </source>
</reference>
<reference evidence="11" key="2">
    <citation type="submission" date="2020-05" db="EMBL/GenBank/DDBJ databases">
        <title>Complete genome sequence of Bradyrhizobium diazoefficiens XF10 isolated from soybean nodule.</title>
        <authorList>
            <person name="Noda R."/>
            <person name="Kakizaki K."/>
            <person name="Minamisawa K."/>
        </authorList>
    </citation>
    <scope>NUCLEOTIDE SEQUENCE</scope>
    <source>
        <strain evidence="11">XF10</strain>
    </source>
</reference>
<feature type="transmembrane region" description="Helical" evidence="2">
    <location>
        <begin position="65"/>
        <end position="85"/>
    </location>
</feature>
<dbReference type="EMBL" id="AP023098">
    <property type="protein sequence ID" value="BCE83075.1"/>
    <property type="molecule type" value="Genomic_DNA"/>
</dbReference>
<reference evidence="6" key="5">
    <citation type="submission" date="2020-05" db="EMBL/GenBank/DDBJ databases">
        <title>Complete genome sequence of Bradyrhizobium diazoefficiens XF4 isolated from soybean nodule.</title>
        <authorList>
            <person name="Noda R."/>
            <person name="Kakizaki K."/>
            <person name="Minamisawa K."/>
        </authorList>
    </citation>
    <scope>NUCLEOTIDE SEQUENCE</scope>
    <source>
        <strain evidence="6">XF4</strain>
    </source>
</reference>
<evidence type="ECO:0000313" key="10">
    <source>
        <dbReference type="EMBL" id="BCE83075.1"/>
    </source>
</evidence>
<evidence type="ECO:0000313" key="3">
    <source>
        <dbReference type="EMBL" id="BCE23569.1"/>
    </source>
</evidence>
<evidence type="ECO:0000313" key="5">
    <source>
        <dbReference type="EMBL" id="BCE41064.1"/>
    </source>
</evidence>
<keyword evidence="2" id="KW-1133">Transmembrane helix</keyword>
<evidence type="ECO:0000313" key="7">
    <source>
        <dbReference type="EMBL" id="BCE58617.1"/>
    </source>
</evidence>
<dbReference type="EMBL" id="AP023099">
    <property type="protein sequence ID" value="BCE93338.1"/>
    <property type="molecule type" value="Genomic_DNA"/>
</dbReference>
<gene>
    <name evidence="11" type="ORF">XF10B_61360</name>
    <name evidence="3" type="ORF">XF1B_62500</name>
    <name evidence="4" type="ORF">XF2B_60500</name>
    <name evidence="5" type="ORF">XF3B_60950</name>
    <name evidence="6" type="ORF">XF4B_61780</name>
    <name evidence="7" type="ORF">XF5B_61290</name>
    <name evidence="8" type="ORF">XF6B_60950</name>
    <name evidence="9" type="ORF">XF8B_60310</name>
    <name evidence="10" type="ORF">XF9B_44960</name>
</gene>
<evidence type="ECO:0000313" key="6">
    <source>
        <dbReference type="EMBL" id="BCE49829.1"/>
    </source>
</evidence>
<reference evidence="8" key="7">
    <citation type="submission" date="2020-05" db="EMBL/GenBank/DDBJ databases">
        <title>Complete genome sequence of Bradyrhizobium diazoefficiens XF6 isolated from soybean nodule.</title>
        <authorList>
            <person name="Noda R."/>
            <person name="Kakizaki K."/>
            <person name="Minamisawa K."/>
        </authorList>
    </citation>
    <scope>NUCLEOTIDE SEQUENCE</scope>
    <source>
        <strain evidence="8">XF6</strain>
    </source>
</reference>
<dbReference type="EMBL" id="AP023096">
    <property type="protein sequence ID" value="BCE67296.1"/>
    <property type="molecule type" value="Genomic_DNA"/>
</dbReference>